<reference evidence="1 2" key="1">
    <citation type="journal article" date="2014" name="PLoS Genet.">
        <title>The Genome of Spironucleus salmonicida Highlights a Fish Pathogen Adapted to Fluctuating Environments.</title>
        <authorList>
            <person name="Xu F."/>
            <person name="Jerlstrom-Hultqvist J."/>
            <person name="Einarsson E."/>
            <person name="Astvaldsson A."/>
            <person name="Svard S.G."/>
            <person name="Andersson J.O."/>
        </authorList>
    </citation>
    <scope>NUCLEOTIDE SEQUENCE</scope>
    <source>
        <strain evidence="2">ATCC 50377</strain>
    </source>
</reference>
<reference evidence="2" key="2">
    <citation type="submission" date="2020-12" db="EMBL/GenBank/DDBJ databases">
        <title>New Spironucleus salmonicida genome in near-complete chromosomes.</title>
        <authorList>
            <person name="Xu F."/>
            <person name="Kurt Z."/>
            <person name="Jimenez-Gonzalez A."/>
            <person name="Astvaldsson A."/>
            <person name="Andersson J.O."/>
            <person name="Svard S.G."/>
        </authorList>
    </citation>
    <scope>NUCLEOTIDE SEQUENCE</scope>
    <source>
        <strain evidence="2">ATCC 50377</strain>
    </source>
</reference>
<name>V6LP39_9EUKA</name>
<evidence type="ECO:0000313" key="3">
    <source>
        <dbReference type="Proteomes" id="UP000018208"/>
    </source>
</evidence>
<dbReference type="VEuPathDB" id="GiardiaDB:SS50377_28186"/>
<keyword evidence="3" id="KW-1185">Reference proteome</keyword>
<dbReference type="EMBL" id="AUWU02000008">
    <property type="protein sequence ID" value="KAH0570211.1"/>
    <property type="molecule type" value="Genomic_DNA"/>
</dbReference>
<proteinExistence type="predicted"/>
<dbReference type="EMBL" id="KI546076">
    <property type="protein sequence ID" value="EST46370.1"/>
    <property type="molecule type" value="Genomic_DNA"/>
</dbReference>
<gene>
    <name evidence="1" type="ORF">SS50377_13613</name>
    <name evidence="2" type="ORF">SS50377_28186</name>
</gene>
<organism evidence="1">
    <name type="scientific">Spironucleus salmonicida</name>
    <dbReference type="NCBI Taxonomy" id="348837"/>
    <lineage>
        <taxon>Eukaryota</taxon>
        <taxon>Metamonada</taxon>
        <taxon>Diplomonadida</taxon>
        <taxon>Hexamitidae</taxon>
        <taxon>Hexamitinae</taxon>
        <taxon>Spironucleus</taxon>
    </lineage>
</organism>
<accession>V6LP39</accession>
<dbReference type="AlphaFoldDB" id="V6LP39"/>
<protein>
    <submittedName>
        <fullName evidence="1">Uncharacterized protein</fullName>
    </submittedName>
</protein>
<evidence type="ECO:0000313" key="1">
    <source>
        <dbReference type="EMBL" id="EST46370.1"/>
    </source>
</evidence>
<evidence type="ECO:0000313" key="2">
    <source>
        <dbReference type="EMBL" id="KAH0570211.1"/>
    </source>
</evidence>
<dbReference type="Proteomes" id="UP000018208">
    <property type="component" value="Unassembled WGS sequence"/>
</dbReference>
<sequence>MTELKESLRLNNNRTFSPILRVINNSYQIKNKNKFMRSSSLSKQIENLNMKVQSPLKQISNLKQTFQVIESNPQLTRKQTKYLELEANKIFIEAQIEKQRAALELVAAILNLLLPIEPENKNEQFSDLMVMVQKARITQQFIQSLQEFFIEFKRKNHKIDESNLNQFYYKNQLSKGKSILVNTDFITYQTSIDFFNDKLKDKRKHIIKTNAFYNQHVIMK</sequence>